<evidence type="ECO:0000256" key="3">
    <source>
        <dbReference type="ARBA" id="ARBA00022729"/>
    </source>
</evidence>
<dbReference type="InterPro" id="IPR019931">
    <property type="entry name" value="LPXTG_anchor"/>
</dbReference>
<evidence type="ECO:0000256" key="4">
    <source>
        <dbReference type="ARBA" id="ARBA00023088"/>
    </source>
</evidence>
<protein>
    <submittedName>
        <fullName evidence="10">Beta antigen</fullName>
    </submittedName>
    <submittedName>
        <fullName evidence="9">Cell wall surface anchor family protein</fullName>
    </submittedName>
</protein>
<organism evidence="9">
    <name type="scientific">Enterococcus faecalis</name>
    <name type="common">Streptococcus faecalis</name>
    <dbReference type="NCBI Taxonomy" id="1351"/>
    <lineage>
        <taxon>Bacteria</taxon>
        <taxon>Bacillati</taxon>
        <taxon>Bacillota</taxon>
        <taxon>Bacilli</taxon>
        <taxon>Lactobacillales</taxon>
        <taxon>Enterococcaceae</taxon>
        <taxon>Enterococcus</taxon>
    </lineage>
</organism>
<dbReference type="Pfam" id="PF00746">
    <property type="entry name" value="Gram_pos_anchor"/>
    <property type="match status" value="1"/>
</dbReference>
<dbReference type="EMBL" id="UGIX01000001">
    <property type="protein sequence ID" value="STP63614.1"/>
    <property type="molecule type" value="Genomic_DNA"/>
</dbReference>
<evidence type="ECO:0000313" key="9">
    <source>
        <dbReference type="EMBL" id="QDF59400.1"/>
    </source>
</evidence>
<keyword evidence="4" id="KW-0572">Peptidoglycan-anchor</keyword>
<keyword evidence="6" id="KW-1133">Transmembrane helix</keyword>
<dbReference type="Proteomes" id="UP000254396">
    <property type="component" value="Unassembled WGS sequence"/>
</dbReference>
<reference evidence="9" key="2">
    <citation type="journal article" date="2019" name="J. Antimicrob. Chemother.">
        <title>Transfer dynamics of Tn6648, a composite integrative conjugative element generated by tandem accretion of Tn5801 and Tn6647 in Enterococcus faecalis.</title>
        <authorList>
            <person name="Leon-Sampedro R."/>
            <person name="Fernandez-de-Bobadilla M.D."/>
            <person name="San Millan A."/>
            <person name="Baquero F."/>
            <person name="Coque T.M."/>
        </authorList>
    </citation>
    <scope>NUCLEOTIDE SEQUENCE</scope>
    <source>
        <strain evidence="9">Ef1</strain>
    </source>
</reference>
<keyword evidence="6" id="KW-0472">Membrane</keyword>
<keyword evidence="2" id="KW-0964">Secreted</keyword>
<evidence type="ECO:0000256" key="1">
    <source>
        <dbReference type="ARBA" id="ARBA00022512"/>
    </source>
</evidence>
<reference evidence="10 11" key="1">
    <citation type="submission" date="2018-06" db="EMBL/GenBank/DDBJ databases">
        <authorList>
            <consortium name="Pathogen Informatics"/>
            <person name="Doyle S."/>
        </authorList>
    </citation>
    <scope>NUCLEOTIDE SEQUENCE [LARGE SCALE GENOMIC DNA]</scope>
    <source>
        <strain evidence="10 11">NCTC13379</strain>
    </source>
</reference>
<evidence type="ECO:0000259" key="8">
    <source>
        <dbReference type="PROSITE" id="PS50847"/>
    </source>
</evidence>
<sequence>MKMKKMIIIALFSTSLLAGGSSVSAYAQESEGNLGETTGSVLPDEPNVPTDPITPSEPEQPTEPSTPEQPSEPSTPTEPSEPSKPTDPSLPDEPSVPTEPTTPSKPEQPTEPTTPSVPEQPTEPSVPEKPVEPNKPTEPEKPVPVVPEKPVVPQQPEQPTDVVVKPNGEIATGESTQQPTVPIETNNLSEVTHVPTVTTPIETASGEAIVAVDKGVPLTQTADGLKPIKSEYKVLPSGNVQVKSADGKMKVLPYTGEKMGIIGSIAGVCLTVLSGILIYKKRKV</sequence>
<feature type="signal peptide" evidence="7">
    <location>
        <begin position="1"/>
        <end position="27"/>
    </location>
</feature>
<feature type="compositionally biased region" description="Low complexity" evidence="5">
    <location>
        <begin position="86"/>
        <end position="125"/>
    </location>
</feature>
<feature type="compositionally biased region" description="Low complexity" evidence="5">
    <location>
        <begin position="148"/>
        <end position="162"/>
    </location>
</feature>
<feature type="chain" id="PRO_5021236191" evidence="7">
    <location>
        <begin position="28"/>
        <end position="284"/>
    </location>
</feature>
<feature type="transmembrane region" description="Helical" evidence="6">
    <location>
        <begin position="259"/>
        <end position="279"/>
    </location>
</feature>
<keyword evidence="6" id="KW-0812">Transmembrane</keyword>
<dbReference type="PROSITE" id="PS50847">
    <property type="entry name" value="GRAM_POS_ANCHORING"/>
    <property type="match status" value="1"/>
</dbReference>
<keyword evidence="1" id="KW-0134">Cell wall</keyword>
<gene>
    <name evidence="10" type="primary">bag</name>
    <name evidence="9" type="ORF">ECIBANGD_00026</name>
    <name evidence="10" type="ORF">NCTC13379_00458</name>
</gene>
<feature type="region of interest" description="Disordered" evidence="5">
    <location>
        <begin position="23"/>
        <end position="162"/>
    </location>
</feature>
<evidence type="ECO:0000313" key="11">
    <source>
        <dbReference type="Proteomes" id="UP000254396"/>
    </source>
</evidence>
<evidence type="ECO:0000256" key="2">
    <source>
        <dbReference type="ARBA" id="ARBA00022525"/>
    </source>
</evidence>
<accession>A0A4Y6HSA0</accession>
<evidence type="ECO:0000256" key="7">
    <source>
        <dbReference type="SAM" id="SignalP"/>
    </source>
</evidence>
<evidence type="ECO:0000256" key="5">
    <source>
        <dbReference type="SAM" id="MobiDB-lite"/>
    </source>
</evidence>
<evidence type="ECO:0000313" key="10">
    <source>
        <dbReference type="EMBL" id="STP63614.1"/>
    </source>
</evidence>
<evidence type="ECO:0000256" key="6">
    <source>
        <dbReference type="SAM" id="Phobius"/>
    </source>
</evidence>
<dbReference type="AlphaFoldDB" id="A0A4Y6HSA0"/>
<feature type="domain" description="Gram-positive cocci surface proteins LPxTG" evidence="8">
    <location>
        <begin position="252"/>
        <end position="284"/>
    </location>
</feature>
<dbReference type="EMBL" id="MK590023">
    <property type="protein sequence ID" value="QDF59400.1"/>
    <property type="molecule type" value="Genomic_DNA"/>
</dbReference>
<proteinExistence type="predicted"/>
<dbReference type="NCBIfam" id="TIGR01167">
    <property type="entry name" value="LPXTG_anchor"/>
    <property type="match status" value="1"/>
</dbReference>
<name>A0A4Y6HSA0_ENTFL</name>
<dbReference type="PANTHER" id="PTHR10068:SF14">
    <property type="entry name" value="CELL WALL ADHESIN EAP1"/>
    <property type="match status" value="1"/>
</dbReference>
<feature type="compositionally biased region" description="Low complexity" evidence="5">
    <location>
        <begin position="54"/>
        <end position="80"/>
    </location>
</feature>
<feature type="compositionally biased region" description="Polar residues" evidence="5">
    <location>
        <begin position="23"/>
        <end position="40"/>
    </location>
</feature>
<dbReference type="PANTHER" id="PTHR10068">
    <property type="entry name" value="BONE MARROW PROTEOGLYCAN"/>
    <property type="match status" value="1"/>
</dbReference>
<feature type="compositionally biased region" description="Basic and acidic residues" evidence="5">
    <location>
        <begin position="129"/>
        <end position="141"/>
    </location>
</feature>
<keyword evidence="3 7" id="KW-0732">Signal</keyword>